<evidence type="ECO:0000313" key="1">
    <source>
        <dbReference type="EMBL" id="KEO71772.1"/>
    </source>
</evidence>
<dbReference type="eggNOG" id="ENOG502ZBRS">
    <property type="taxonomic scope" value="Bacteria"/>
</dbReference>
<keyword evidence="2" id="KW-1185">Reference proteome</keyword>
<dbReference type="InterPro" id="IPR027056">
    <property type="entry name" value="Gluconate_2DH_su3"/>
</dbReference>
<accession>A0A074LDA7</accession>
<dbReference type="PROSITE" id="PS51257">
    <property type="entry name" value="PROKAR_LIPOPROTEIN"/>
    <property type="match status" value="1"/>
</dbReference>
<dbReference type="Proteomes" id="UP000027821">
    <property type="component" value="Unassembled WGS sequence"/>
</dbReference>
<dbReference type="OrthoDB" id="6385145at2"/>
<organism evidence="1 2">
    <name type="scientific">Anditalea andensis</name>
    <dbReference type="NCBI Taxonomy" id="1048983"/>
    <lineage>
        <taxon>Bacteria</taxon>
        <taxon>Pseudomonadati</taxon>
        <taxon>Bacteroidota</taxon>
        <taxon>Cytophagia</taxon>
        <taxon>Cytophagales</taxon>
        <taxon>Cytophagaceae</taxon>
        <taxon>Anditalea</taxon>
    </lineage>
</organism>
<dbReference type="AlphaFoldDB" id="A0A074LDA7"/>
<dbReference type="RefSeq" id="WP_035079427.1">
    <property type="nucleotide sequence ID" value="NZ_JMIH01000039.1"/>
</dbReference>
<evidence type="ECO:0000313" key="2">
    <source>
        <dbReference type="Proteomes" id="UP000027821"/>
    </source>
</evidence>
<comment type="caution">
    <text evidence="1">The sequence shown here is derived from an EMBL/GenBank/DDBJ whole genome shotgun (WGS) entry which is preliminary data.</text>
</comment>
<dbReference type="Pfam" id="PF13618">
    <property type="entry name" value="Gluconate_2-dh3"/>
    <property type="match status" value="1"/>
</dbReference>
<evidence type="ECO:0008006" key="3">
    <source>
        <dbReference type="Google" id="ProtNLM"/>
    </source>
</evidence>
<sequence>MNRREALKGTAMILGYALTGSTIATLIQSCEPGSKLSWTPQVISEGQAKTLSALIDRILPSTDTPGGIEVGVDRFIDKILCQVFPVDVQESFSTGIDIFNQYAKAQYGQQFIKLSHVEQDAIISAVEEKSDPLPGSLWNLSVKDAADFPFYRMTKELALIGYFQSERISKEVLKYNPIPGPYIGCLPYSEVGSNWSE</sequence>
<dbReference type="STRING" id="1048983.EL17_21550"/>
<gene>
    <name evidence="1" type="ORF">EL17_21550</name>
</gene>
<name>A0A074LDA7_9BACT</name>
<protein>
    <recommendedName>
        <fullName evidence="3">Gluconate 2-dehydrogenase subunit 3 family protein</fullName>
    </recommendedName>
</protein>
<dbReference type="EMBL" id="JMIH01000039">
    <property type="protein sequence ID" value="KEO71772.1"/>
    <property type="molecule type" value="Genomic_DNA"/>
</dbReference>
<proteinExistence type="predicted"/>
<reference evidence="1 2" key="1">
    <citation type="submission" date="2014-04" db="EMBL/GenBank/DDBJ databases">
        <title>Characterization and application of a salt tolerant electro-active bacterium.</title>
        <authorList>
            <person name="Yang L."/>
            <person name="Wei S."/>
            <person name="Tay Q.X.M."/>
        </authorList>
    </citation>
    <scope>NUCLEOTIDE SEQUENCE [LARGE SCALE GENOMIC DNA]</scope>
    <source>
        <strain evidence="1 2">LY1</strain>
    </source>
</reference>